<organism evidence="7 8">
    <name type="scientific">Ruthenibacterium lactatiformans</name>
    <dbReference type="NCBI Taxonomy" id="1550024"/>
    <lineage>
        <taxon>Bacteria</taxon>
        <taxon>Bacillati</taxon>
        <taxon>Bacillota</taxon>
        <taxon>Clostridia</taxon>
        <taxon>Eubacteriales</taxon>
        <taxon>Oscillospiraceae</taxon>
        <taxon>Ruthenibacterium</taxon>
    </lineage>
</organism>
<protein>
    <recommendedName>
        <fullName evidence="6">Mutator family transposase</fullName>
    </recommendedName>
</protein>
<dbReference type="PROSITE" id="PS01007">
    <property type="entry name" value="TRANSPOSASE_MUTATOR"/>
    <property type="match status" value="1"/>
</dbReference>
<evidence type="ECO:0000313" key="7">
    <source>
        <dbReference type="EMBL" id="MTS26909.1"/>
    </source>
</evidence>
<keyword evidence="5 6" id="KW-0233">DNA recombination</keyword>
<dbReference type="GO" id="GO:0003677">
    <property type="term" value="F:DNA binding"/>
    <property type="evidence" value="ECO:0007669"/>
    <property type="project" value="UniProtKB-UniRule"/>
</dbReference>
<dbReference type="Proteomes" id="UP000472755">
    <property type="component" value="Unassembled WGS sequence"/>
</dbReference>
<dbReference type="AlphaFoldDB" id="A0A6L6LRK7"/>
<comment type="similarity">
    <text evidence="2 6">Belongs to the transposase mutator family.</text>
</comment>
<reference evidence="7 8" key="1">
    <citation type="journal article" date="2019" name="Nat. Med.">
        <title>A library of human gut bacterial isolates paired with longitudinal multiomics data enables mechanistic microbiome research.</title>
        <authorList>
            <person name="Poyet M."/>
            <person name="Groussin M."/>
            <person name="Gibbons S.M."/>
            <person name="Avila-Pacheco J."/>
            <person name="Jiang X."/>
            <person name="Kearney S.M."/>
            <person name="Perrotta A.R."/>
            <person name="Berdy B."/>
            <person name="Zhao S."/>
            <person name="Lieberman T.D."/>
            <person name="Swanson P.K."/>
            <person name="Smith M."/>
            <person name="Roesemann S."/>
            <person name="Alexander J.E."/>
            <person name="Rich S.A."/>
            <person name="Livny J."/>
            <person name="Vlamakis H."/>
            <person name="Clish C."/>
            <person name="Bullock K."/>
            <person name="Deik A."/>
            <person name="Scott J."/>
            <person name="Pierce K.A."/>
            <person name="Xavier R.J."/>
            <person name="Alm E.J."/>
        </authorList>
    </citation>
    <scope>NUCLEOTIDE SEQUENCE [LARGE SCALE GENOMIC DNA]</scope>
    <source>
        <strain evidence="7 8">BIOML-A4</strain>
    </source>
</reference>
<evidence type="ECO:0000313" key="8">
    <source>
        <dbReference type="Proteomes" id="UP000472755"/>
    </source>
</evidence>
<dbReference type="GO" id="GO:0006313">
    <property type="term" value="P:DNA transposition"/>
    <property type="evidence" value="ECO:0007669"/>
    <property type="project" value="UniProtKB-UniRule"/>
</dbReference>
<comment type="caution">
    <text evidence="7">The sequence shown here is derived from an EMBL/GenBank/DDBJ whole genome shotgun (WGS) entry which is preliminary data.</text>
</comment>
<evidence type="ECO:0000256" key="4">
    <source>
        <dbReference type="ARBA" id="ARBA00023125"/>
    </source>
</evidence>
<proteinExistence type="inferred from homology"/>
<evidence type="ECO:0000256" key="5">
    <source>
        <dbReference type="ARBA" id="ARBA00023172"/>
    </source>
</evidence>
<keyword evidence="4 6" id="KW-0238">DNA-binding</keyword>
<gene>
    <name evidence="7" type="ORF">GMD59_06360</name>
</gene>
<keyword evidence="3 6" id="KW-0815">Transposition</keyword>
<dbReference type="InterPro" id="IPR001207">
    <property type="entry name" value="Transposase_mutator"/>
</dbReference>
<comment type="function">
    <text evidence="1 6">Required for the transposition of the insertion element.</text>
</comment>
<name>A0A6L6LRK7_9FIRM</name>
<dbReference type="Pfam" id="PF00872">
    <property type="entry name" value="Transposase_mut"/>
    <property type="match status" value="1"/>
</dbReference>
<evidence type="ECO:0000256" key="2">
    <source>
        <dbReference type="ARBA" id="ARBA00010961"/>
    </source>
</evidence>
<accession>A0A6L6LRK7</accession>
<sequence>MAYHAQKGEQCELDQFLPVVRSHNQNVAKLVVKDKCLGILETMGEVFPEAKCQRCTVHFCRDVFSVTPRSKIKLATEMLKAIHAQESKNAVREKATVMVEELCSMKPKGGAKKVEDGIEETLDLLRFSQ</sequence>
<evidence type="ECO:0000256" key="3">
    <source>
        <dbReference type="ARBA" id="ARBA00022578"/>
    </source>
</evidence>
<evidence type="ECO:0000256" key="6">
    <source>
        <dbReference type="RuleBase" id="RU365089"/>
    </source>
</evidence>
<dbReference type="PANTHER" id="PTHR33217:SF7">
    <property type="entry name" value="TRANSPOSASE FOR INSERTION SEQUENCE ELEMENT IS1081"/>
    <property type="match status" value="1"/>
</dbReference>
<dbReference type="PANTHER" id="PTHR33217">
    <property type="entry name" value="TRANSPOSASE FOR INSERTION SEQUENCE ELEMENT IS1081"/>
    <property type="match status" value="1"/>
</dbReference>
<dbReference type="EMBL" id="WMZU01000007">
    <property type="protein sequence ID" value="MTS26909.1"/>
    <property type="molecule type" value="Genomic_DNA"/>
</dbReference>
<keyword evidence="6" id="KW-0814">Transposable element</keyword>
<dbReference type="GO" id="GO:0004803">
    <property type="term" value="F:transposase activity"/>
    <property type="evidence" value="ECO:0007669"/>
    <property type="project" value="UniProtKB-UniRule"/>
</dbReference>
<evidence type="ECO:0000256" key="1">
    <source>
        <dbReference type="ARBA" id="ARBA00002190"/>
    </source>
</evidence>